<reference evidence="9" key="2">
    <citation type="submission" date="2022-10" db="EMBL/GenBank/DDBJ databases">
        <authorList>
            <consortium name="ENA_rothamsted_submissions"/>
            <consortium name="culmorum"/>
            <person name="King R."/>
        </authorList>
    </citation>
    <scope>NUCLEOTIDE SEQUENCE</scope>
</reference>
<feature type="region of interest" description="Disordered" evidence="6">
    <location>
        <begin position="55"/>
        <end position="78"/>
    </location>
</feature>
<dbReference type="PANTHER" id="PTHR23301">
    <property type="entry name" value="CHITIN BINDING PERITROPHIN-A"/>
    <property type="match status" value="1"/>
</dbReference>
<dbReference type="Gene3D" id="2.170.140.10">
    <property type="entry name" value="Chitin binding domain"/>
    <property type="match status" value="8"/>
</dbReference>
<feature type="domain" description="Chitin-binding type-2" evidence="8">
    <location>
        <begin position="458"/>
        <end position="514"/>
    </location>
</feature>
<dbReference type="InterPro" id="IPR051940">
    <property type="entry name" value="Chitin_bind-dev_reg"/>
</dbReference>
<feature type="chain" id="PRO_5040471217" description="Chitin-binding type-2 domain-containing protein" evidence="7">
    <location>
        <begin position="21"/>
        <end position="586"/>
    </location>
</feature>
<evidence type="ECO:0000313" key="10">
    <source>
        <dbReference type="Proteomes" id="UP001153620"/>
    </source>
</evidence>
<dbReference type="SMART" id="SM00494">
    <property type="entry name" value="ChtBD2"/>
    <property type="match status" value="8"/>
</dbReference>
<keyword evidence="10" id="KW-1185">Reference proteome</keyword>
<feature type="domain" description="Chitin-binding type-2" evidence="8">
    <location>
        <begin position="73"/>
        <end position="130"/>
    </location>
</feature>
<evidence type="ECO:0000256" key="1">
    <source>
        <dbReference type="ARBA" id="ARBA00022669"/>
    </source>
</evidence>
<evidence type="ECO:0000256" key="3">
    <source>
        <dbReference type="ARBA" id="ARBA00022737"/>
    </source>
</evidence>
<gene>
    <name evidence="9" type="ORF">CHIRRI_LOCUS10909</name>
</gene>
<dbReference type="SUPFAM" id="SSF57625">
    <property type="entry name" value="Invertebrate chitin-binding proteins"/>
    <property type="match status" value="8"/>
</dbReference>
<organism evidence="9 10">
    <name type="scientific">Chironomus riparius</name>
    <dbReference type="NCBI Taxonomy" id="315576"/>
    <lineage>
        <taxon>Eukaryota</taxon>
        <taxon>Metazoa</taxon>
        <taxon>Ecdysozoa</taxon>
        <taxon>Arthropoda</taxon>
        <taxon>Hexapoda</taxon>
        <taxon>Insecta</taxon>
        <taxon>Pterygota</taxon>
        <taxon>Neoptera</taxon>
        <taxon>Endopterygota</taxon>
        <taxon>Diptera</taxon>
        <taxon>Nematocera</taxon>
        <taxon>Chironomoidea</taxon>
        <taxon>Chironomidae</taxon>
        <taxon>Chironominae</taxon>
        <taxon>Chironomus</taxon>
    </lineage>
</organism>
<feature type="domain" description="Chitin-binding type-2" evidence="8">
    <location>
        <begin position="221"/>
        <end position="275"/>
    </location>
</feature>
<reference evidence="9" key="1">
    <citation type="submission" date="2022-01" db="EMBL/GenBank/DDBJ databases">
        <authorList>
            <person name="King R."/>
        </authorList>
    </citation>
    <scope>NUCLEOTIDE SEQUENCE</scope>
</reference>
<sequence length="586" mass="65464">MWKLYTSVALLLLCVTIGESQGPAERLGTAFFFPGFPFPPGMNFPGGLWSLPQRILRPPSSRPRPRPPRPDNRERCPSDGIKLISHPTDCEMYILCVDGDEMTELTCPNGLHFSRITRTCTDPRAAGCEDFEWECPEDHDPTNVVFLPNQEDCSRYYLCWSGTPIPMSCAAGLHWSIFENSCMDPSEAACMFSLMPAEKITPAIDSPKFKASVYIEKGVSYGQCPPTGVDSIPNPESCETYFLCVNGARFDRECPVGQHFSPHLRRCADPDVAECELGCPSTGLAFLPHEDDCNLYYICFNGMRTLMTCPNDLHWSTEANRCMDPDEAGCDEGAIECPATGIEQIPDPEDCERFILCVNGFEIPLSCGPGLHFSPTLRTCMSPEDAECEEPNQWKCPEVDTPGVIVFIPNTEDCTMYYLCWQGNEIPLRCGAGLHWSISENRCLPPDEAECPWADDDIEKCPEEGVIAISHPESCERYILCVNGHEVERDCPFGLHFSRELRNCAHPLIANCVAPTNYAMPSEDATCPTLNNSKDIAFMPNKDDCSSYFLCYNDDSKLFNCAKGLQFDMNLRKCMKKNKAHCVIQS</sequence>
<keyword evidence="4" id="KW-1015">Disulfide bond</keyword>
<evidence type="ECO:0000259" key="8">
    <source>
        <dbReference type="PROSITE" id="PS50940"/>
    </source>
</evidence>
<feature type="signal peptide" evidence="7">
    <location>
        <begin position="1"/>
        <end position="20"/>
    </location>
</feature>
<keyword evidence="2 7" id="KW-0732">Signal</keyword>
<evidence type="ECO:0000256" key="2">
    <source>
        <dbReference type="ARBA" id="ARBA00022729"/>
    </source>
</evidence>
<keyword evidence="5" id="KW-0325">Glycoprotein</keyword>
<evidence type="ECO:0000256" key="4">
    <source>
        <dbReference type="ARBA" id="ARBA00023157"/>
    </source>
</evidence>
<dbReference type="GO" id="GO:0005576">
    <property type="term" value="C:extracellular region"/>
    <property type="evidence" value="ECO:0007669"/>
    <property type="project" value="InterPro"/>
</dbReference>
<keyword evidence="1" id="KW-0147">Chitin-binding</keyword>
<feature type="domain" description="Chitin-binding type-2" evidence="8">
    <location>
        <begin position="132"/>
        <end position="192"/>
    </location>
</feature>
<protein>
    <recommendedName>
        <fullName evidence="8">Chitin-binding type-2 domain-containing protein</fullName>
    </recommendedName>
</protein>
<feature type="domain" description="Chitin-binding type-2" evidence="8">
    <location>
        <begin position="393"/>
        <end position="453"/>
    </location>
</feature>
<feature type="domain" description="Chitin-binding type-2" evidence="8">
    <location>
        <begin position="524"/>
        <end position="584"/>
    </location>
</feature>
<name>A0A9N9WXS9_9DIPT</name>
<dbReference type="InterPro" id="IPR036508">
    <property type="entry name" value="Chitin-bd_dom_sf"/>
</dbReference>
<feature type="domain" description="Chitin-binding type-2" evidence="8">
    <location>
        <begin position="334"/>
        <end position="390"/>
    </location>
</feature>
<dbReference type="Proteomes" id="UP001153620">
    <property type="component" value="Chromosome 3"/>
</dbReference>
<dbReference type="OrthoDB" id="6020543at2759"/>
<evidence type="ECO:0000256" key="5">
    <source>
        <dbReference type="ARBA" id="ARBA00023180"/>
    </source>
</evidence>
<dbReference type="Pfam" id="PF01607">
    <property type="entry name" value="CBM_14"/>
    <property type="match status" value="8"/>
</dbReference>
<feature type="compositionally biased region" description="Basic and acidic residues" evidence="6">
    <location>
        <begin position="68"/>
        <end position="77"/>
    </location>
</feature>
<dbReference type="InterPro" id="IPR002557">
    <property type="entry name" value="Chitin-bd_dom"/>
</dbReference>
<feature type="domain" description="Chitin-binding type-2" evidence="8">
    <location>
        <begin position="276"/>
        <end position="332"/>
    </location>
</feature>
<proteinExistence type="predicted"/>
<evidence type="ECO:0000256" key="7">
    <source>
        <dbReference type="SAM" id="SignalP"/>
    </source>
</evidence>
<dbReference type="AlphaFoldDB" id="A0A9N9WXS9"/>
<keyword evidence="3" id="KW-0677">Repeat</keyword>
<evidence type="ECO:0000313" key="9">
    <source>
        <dbReference type="EMBL" id="CAG9808063.1"/>
    </source>
</evidence>
<dbReference type="PROSITE" id="PS50940">
    <property type="entry name" value="CHIT_BIND_II"/>
    <property type="match status" value="8"/>
</dbReference>
<dbReference type="EMBL" id="OU895879">
    <property type="protein sequence ID" value="CAG9808063.1"/>
    <property type="molecule type" value="Genomic_DNA"/>
</dbReference>
<evidence type="ECO:0000256" key="6">
    <source>
        <dbReference type="SAM" id="MobiDB-lite"/>
    </source>
</evidence>
<dbReference type="PANTHER" id="PTHR23301:SF0">
    <property type="entry name" value="CHITIN-BINDING TYPE-2 DOMAIN-CONTAINING PROTEIN-RELATED"/>
    <property type="match status" value="1"/>
</dbReference>
<accession>A0A9N9WXS9</accession>
<dbReference type="GO" id="GO:0008061">
    <property type="term" value="F:chitin binding"/>
    <property type="evidence" value="ECO:0007669"/>
    <property type="project" value="UniProtKB-KW"/>
</dbReference>